<evidence type="ECO:0000256" key="1">
    <source>
        <dbReference type="SAM" id="MobiDB-lite"/>
    </source>
</evidence>
<gene>
    <name evidence="2" type="ORF">D9619_004626</name>
</gene>
<organism evidence="2 3">
    <name type="scientific">Psilocybe cf. subviscida</name>
    <dbReference type="NCBI Taxonomy" id="2480587"/>
    <lineage>
        <taxon>Eukaryota</taxon>
        <taxon>Fungi</taxon>
        <taxon>Dikarya</taxon>
        <taxon>Basidiomycota</taxon>
        <taxon>Agaricomycotina</taxon>
        <taxon>Agaricomycetes</taxon>
        <taxon>Agaricomycetidae</taxon>
        <taxon>Agaricales</taxon>
        <taxon>Agaricineae</taxon>
        <taxon>Strophariaceae</taxon>
        <taxon>Psilocybe</taxon>
    </lineage>
</organism>
<reference evidence="2 3" key="1">
    <citation type="journal article" date="2020" name="ISME J.">
        <title>Uncovering the hidden diversity of litter-decomposition mechanisms in mushroom-forming fungi.</title>
        <authorList>
            <person name="Floudas D."/>
            <person name="Bentzer J."/>
            <person name="Ahren D."/>
            <person name="Johansson T."/>
            <person name="Persson P."/>
            <person name="Tunlid A."/>
        </authorList>
    </citation>
    <scope>NUCLEOTIDE SEQUENCE [LARGE SCALE GENOMIC DNA]</scope>
    <source>
        <strain evidence="2 3">CBS 101986</strain>
    </source>
</reference>
<evidence type="ECO:0000313" key="3">
    <source>
        <dbReference type="Proteomes" id="UP000567179"/>
    </source>
</evidence>
<evidence type="ECO:0000313" key="2">
    <source>
        <dbReference type="EMBL" id="KAF5327096.1"/>
    </source>
</evidence>
<dbReference type="AlphaFoldDB" id="A0A8H5BQ07"/>
<accession>A0A8H5BQ07</accession>
<dbReference type="EMBL" id="JAACJJ010000014">
    <property type="protein sequence ID" value="KAF5327096.1"/>
    <property type="molecule type" value="Genomic_DNA"/>
</dbReference>
<name>A0A8H5BQ07_9AGAR</name>
<comment type="caution">
    <text evidence="2">The sequence shown here is derived from an EMBL/GenBank/DDBJ whole genome shotgun (WGS) entry which is preliminary data.</text>
</comment>
<feature type="compositionally biased region" description="Polar residues" evidence="1">
    <location>
        <begin position="124"/>
        <end position="147"/>
    </location>
</feature>
<feature type="region of interest" description="Disordered" evidence="1">
    <location>
        <begin position="36"/>
        <end position="147"/>
    </location>
</feature>
<sequence length="147" mass="15842">MPRLVNLSNLKLHSPSSQIVGTPFANDNTRFEYPFPDIPPVEASASTSRTPPPLSSTLMLMTPKATTPIPANPKLKLKITPNPPIPPTLVAKKASSHMRKWSLAATGQRRSSSGQSNTSVSTTATDTSFSSNRSHPTPLSPSRKSRR</sequence>
<proteinExistence type="predicted"/>
<dbReference type="OrthoDB" id="3003645at2759"/>
<dbReference type="Proteomes" id="UP000567179">
    <property type="component" value="Unassembled WGS sequence"/>
</dbReference>
<keyword evidence="3" id="KW-1185">Reference proteome</keyword>
<protein>
    <submittedName>
        <fullName evidence="2">Uncharacterized protein</fullName>
    </submittedName>
</protein>
<feature type="compositionally biased region" description="Low complexity" evidence="1">
    <location>
        <begin position="106"/>
        <end position="123"/>
    </location>
</feature>